<evidence type="ECO:0000256" key="2">
    <source>
        <dbReference type="ARBA" id="ARBA00022980"/>
    </source>
</evidence>
<dbReference type="PANTHER" id="PTHR13501:SF8">
    <property type="entry name" value="LARGE RIBOSOMAL SUBUNIT PROTEIN UL22M"/>
    <property type="match status" value="1"/>
</dbReference>
<dbReference type="Proteomes" id="UP000317494">
    <property type="component" value="Unassembled WGS sequence"/>
</dbReference>
<dbReference type="InterPro" id="IPR036394">
    <property type="entry name" value="Ribosomal_uL22_sf"/>
</dbReference>
<keyword evidence="3 4" id="KW-0687">Ribonucleoprotein</keyword>
<dbReference type="GO" id="GO:0006412">
    <property type="term" value="P:translation"/>
    <property type="evidence" value="ECO:0007669"/>
    <property type="project" value="InterPro"/>
</dbReference>
<dbReference type="Gene3D" id="3.90.470.10">
    <property type="entry name" value="Ribosomal protein L22/L17"/>
    <property type="match status" value="1"/>
</dbReference>
<protein>
    <submittedName>
        <fullName evidence="6">Uncharacterized protein</fullName>
    </submittedName>
</protein>
<feature type="transmembrane region" description="Helical" evidence="5">
    <location>
        <begin position="77"/>
        <end position="99"/>
    </location>
</feature>
<dbReference type="Pfam" id="PF00237">
    <property type="entry name" value="Ribosomal_L22"/>
    <property type="match status" value="1"/>
</dbReference>
<dbReference type="Pfam" id="PF10164">
    <property type="entry name" value="BRI3"/>
    <property type="match status" value="1"/>
</dbReference>
<sequence>MSGSTTASPTQKPILIDVPPATAASTPTVDAVKTPGKASLVSNPPSPATATRVVLVPAIDPNGPCSAGGSHHFISEVTILGVVFAVWFFPIGLLCCWGLRVERCEKCHMTPSGIGEESPQQVQQWKRYRLGAGIATLAISVIVWISVNVIIRRGPSCMMTVWSRRMLILIFGSVVTDHAYIPLSGRLFRVEFVATSGQSIMTVYMVSTARVCSATTATRRLPRLRSRALLHQHQHHLHQSSPPSIPANLSCRCGTTRHQSTVSSTISFTPFNVAKLHPLPRHRPSPLHSRIPYIAPNSIRFQTNPATPNTAVASESPVTSLLSAVVSEAKSKGRDISPRTILATSTGNFRVSHRKLNLISRLIAKLPLSDAISQCRFSLKRAAVRVLNRLKWAEKKLIAEGHNPKHWYVKEAWVGKGSGRLKRLVIHARSKRGVMYRPFAHLKFRLWKLTPEEIRPSIEFKLARKIKKETRLFMSMEDTKPIQVLEPIWSRKPWKYVDSPKWNGDGVWMRK</sequence>
<evidence type="ECO:0000313" key="6">
    <source>
        <dbReference type="EMBL" id="TPX51883.1"/>
    </source>
</evidence>
<dbReference type="InterPro" id="IPR019317">
    <property type="entry name" value="BRI3"/>
</dbReference>
<dbReference type="EMBL" id="QEAN01000049">
    <property type="protein sequence ID" value="TPX51883.1"/>
    <property type="molecule type" value="Genomic_DNA"/>
</dbReference>
<gene>
    <name evidence="6" type="ORF">SeMB42_g01797</name>
</gene>
<dbReference type="GO" id="GO:0005762">
    <property type="term" value="C:mitochondrial large ribosomal subunit"/>
    <property type="evidence" value="ECO:0007669"/>
    <property type="project" value="TreeGrafter"/>
</dbReference>
<comment type="similarity">
    <text evidence="1 4">Belongs to the universal ribosomal protein uL22 family.</text>
</comment>
<reference evidence="6 7" key="1">
    <citation type="journal article" date="2019" name="Sci. Rep.">
        <title>Comparative genomics of chytrid fungi reveal insights into the obligate biotrophic and pathogenic lifestyle of Synchytrium endobioticum.</title>
        <authorList>
            <person name="van de Vossenberg B.T.L.H."/>
            <person name="Warris S."/>
            <person name="Nguyen H.D.T."/>
            <person name="van Gent-Pelzer M.P.E."/>
            <person name="Joly D.L."/>
            <person name="van de Geest H.C."/>
            <person name="Bonants P.J.M."/>
            <person name="Smith D.S."/>
            <person name="Levesque C.A."/>
            <person name="van der Lee T.A.J."/>
        </authorList>
    </citation>
    <scope>NUCLEOTIDE SEQUENCE [LARGE SCALE GENOMIC DNA]</scope>
    <source>
        <strain evidence="6 7">MB42</strain>
    </source>
</reference>
<dbReference type="VEuPathDB" id="FungiDB:SeMB42_g01797"/>
<evidence type="ECO:0000256" key="3">
    <source>
        <dbReference type="ARBA" id="ARBA00023274"/>
    </source>
</evidence>
<keyword evidence="7" id="KW-1185">Reference proteome</keyword>
<keyword evidence="2 4" id="KW-0689">Ribosomal protein</keyword>
<keyword evidence="5" id="KW-1133">Transmembrane helix</keyword>
<evidence type="ECO:0000256" key="1">
    <source>
        <dbReference type="ARBA" id="ARBA00009451"/>
    </source>
</evidence>
<dbReference type="AlphaFoldDB" id="A0A507DJT5"/>
<keyword evidence="5" id="KW-0812">Transmembrane</keyword>
<dbReference type="InterPro" id="IPR047867">
    <property type="entry name" value="Ribosomal_uL22_bac/org-type"/>
</dbReference>
<proteinExistence type="inferred from homology"/>
<dbReference type="SUPFAM" id="SSF54843">
    <property type="entry name" value="Ribosomal protein L22"/>
    <property type="match status" value="1"/>
</dbReference>
<organism evidence="6 7">
    <name type="scientific">Synchytrium endobioticum</name>
    <dbReference type="NCBI Taxonomy" id="286115"/>
    <lineage>
        <taxon>Eukaryota</taxon>
        <taxon>Fungi</taxon>
        <taxon>Fungi incertae sedis</taxon>
        <taxon>Chytridiomycota</taxon>
        <taxon>Chytridiomycota incertae sedis</taxon>
        <taxon>Chytridiomycetes</taxon>
        <taxon>Synchytriales</taxon>
        <taxon>Synchytriaceae</taxon>
        <taxon>Synchytrium</taxon>
    </lineage>
</organism>
<evidence type="ECO:0000256" key="5">
    <source>
        <dbReference type="SAM" id="Phobius"/>
    </source>
</evidence>
<evidence type="ECO:0000313" key="7">
    <source>
        <dbReference type="Proteomes" id="UP000317494"/>
    </source>
</evidence>
<dbReference type="InterPro" id="IPR001063">
    <property type="entry name" value="Ribosomal_uL22"/>
</dbReference>
<accession>A0A507DJT5</accession>
<keyword evidence="5" id="KW-0472">Membrane</keyword>
<dbReference type="GO" id="GO:0003735">
    <property type="term" value="F:structural constituent of ribosome"/>
    <property type="evidence" value="ECO:0007669"/>
    <property type="project" value="InterPro"/>
</dbReference>
<comment type="caution">
    <text evidence="6">The sequence shown here is derived from an EMBL/GenBank/DDBJ whole genome shotgun (WGS) entry which is preliminary data.</text>
</comment>
<name>A0A507DJT5_9FUNG</name>
<dbReference type="PANTHER" id="PTHR13501">
    <property type="entry name" value="CHLOROPLAST 50S RIBOSOMAL PROTEIN L22-RELATED"/>
    <property type="match status" value="1"/>
</dbReference>
<evidence type="ECO:0000256" key="4">
    <source>
        <dbReference type="RuleBase" id="RU004005"/>
    </source>
</evidence>
<feature type="transmembrane region" description="Helical" evidence="5">
    <location>
        <begin position="130"/>
        <end position="151"/>
    </location>
</feature>